<dbReference type="AlphaFoldDB" id="B1T4E9"/>
<comment type="caution">
    <text evidence="2">The sequence shown here is derived from an EMBL/GenBank/DDBJ whole genome shotgun (WGS) entry which is preliminary data.</text>
</comment>
<evidence type="ECO:0000313" key="3">
    <source>
        <dbReference type="Proteomes" id="UP000004814"/>
    </source>
</evidence>
<dbReference type="Pfam" id="PF04965">
    <property type="entry name" value="GPW_gp25"/>
    <property type="match status" value="1"/>
</dbReference>
<dbReference type="EMBL" id="ABLK01000071">
    <property type="protein sequence ID" value="EDT41547.1"/>
    <property type="molecule type" value="Genomic_DNA"/>
</dbReference>
<accession>B1T4E9</accession>
<reference evidence="2 3" key="1">
    <citation type="submission" date="2008-03" db="EMBL/GenBank/DDBJ databases">
        <title>Sequencing of the draft genome and assembly of Burkholderia ambifaria MEX-5.</title>
        <authorList>
            <consortium name="US DOE Joint Genome Institute (JGI-PGF)"/>
            <person name="Copeland A."/>
            <person name="Lucas S."/>
            <person name="Lapidus A."/>
            <person name="Glavina del Rio T."/>
            <person name="Dalin E."/>
            <person name="Tice H."/>
            <person name="Bruce D."/>
            <person name="Goodwin L."/>
            <person name="Pitluck S."/>
            <person name="Larimer F."/>
            <person name="Land M.L."/>
            <person name="Hauser L."/>
            <person name="Tiedje J."/>
            <person name="Richardson P."/>
        </authorList>
    </citation>
    <scope>NUCLEOTIDE SEQUENCE [LARGE SCALE GENOMIC DNA]</scope>
    <source>
        <strain evidence="2 3">MEX-5</strain>
    </source>
</reference>
<dbReference type="InterPro" id="IPR007048">
    <property type="entry name" value="IraD/Gp25-like"/>
</dbReference>
<organism evidence="2 3">
    <name type="scientific">Burkholderia ambifaria MEX-5</name>
    <dbReference type="NCBI Taxonomy" id="396597"/>
    <lineage>
        <taxon>Bacteria</taxon>
        <taxon>Pseudomonadati</taxon>
        <taxon>Pseudomonadota</taxon>
        <taxon>Betaproteobacteria</taxon>
        <taxon>Burkholderiales</taxon>
        <taxon>Burkholderiaceae</taxon>
        <taxon>Burkholderia</taxon>
        <taxon>Burkholderia cepacia complex</taxon>
    </lineage>
</organism>
<gene>
    <name evidence="2" type="ORF">BamMEX5DRAFT_2665</name>
</gene>
<name>B1T4E9_9BURK</name>
<evidence type="ECO:0000313" key="2">
    <source>
        <dbReference type="EMBL" id="EDT41547.1"/>
    </source>
</evidence>
<dbReference type="SUPFAM" id="SSF160719">
    <property type="entry name" value="gpW/gp25-like"/>
    <property type="match status" value="1"/>
</dbReference>
<dbReference type="Proteomes" id="UP000004814">
    <property type="component" value="Unassembled WGS sequence"/>
</dbReference>
<evidence type="ECO:0000259" key="1">
    <source>
        <dbReference type="Pfam" id="PF04965"/>
    </source>
</evidence>
<sequence length="89" mass="9873">MRPAYGCDLQSLMFANLDDRLVADVIARIHNSIVTFEPRAQDLAVTADIDAEYIGYLRVTISYRHVDTGATQRLDGWLGIADGSGGRFR</sequence>
<dbReference type="PATRIC" id="fig|396597.7.peg.5408"/>
<protein>
    <submittedName>
        <fullName evidence="2">GPW/gp25 family protein</fullName>
    </submittedName>
</protein>
<proteinExistence type="predicted"/>
<dbReference type="Gene3D" id="3.10.450.40">
    <property type="match status" value="1"/>
</dbReference>
<feature type="domain" description="IraD/Gp25-like" evidence="1">
    <location>
        <begin position="1"/>
        <end position="68"/>
    </location>
</feature>